<keyword evidence="2 7" id="KW-0812">Transmembrane</keyword>
<keyword evidence="4 7" id="KW-1133">Transmembrane helix</keyword>
<feature type="domain" description="ResB-like" evidence="8">
    <location>
        <begin position="39"/>
        <end position="511"/>
    </location>
</feature>
<feature type="compositionally biased region" description="Low complexity" evidence="6">
    <location>
        <begin position="525"/>
        <end position="535"/>
    </location>
</feature>
<sequence length="549" mass="58967">MASTPTESPPKQHRPRPGAAGPLGLVGSLRFVWTQLTSMRTALVLLFSLALAAIPGSLIPQRKVSPIRVDDFITQHPTLGPLYDKVGLFNVFTSPWFSAIYLLLFVSLVGCIIPRVRVYARALRAAPPPTPRNLSRLPVFTSREIEAGRQDDLLDRAADRLQRQRYRVRRQPDSISAERGYLREAGNLVFHISLLFLLLGVAIGGLTGFRGTSVVVVGQGFANSLTQYDDFSAGSAFSASDLDPFSLVVNQFDVKFETGPVQTGAARLFKARVTVTDEPGATPHDEVLEVNKPLKVGGSTVHLIGHGYAPVVTIKDADGNVAYSGPVVFLPQDGNFTSAGVIKAPDARPERLAFEGFFLPTAVVNSQGPHSVFPDAVDPALFLNAWYGPPKKETGQPENVYSLDKTGMTQLKNPAGTDVLRFVLRPGEYKELPGGKGTISFDGYQRWVKLQVGDTPGIQVSLTAIGLAVLGLCLSLFIRPRRVWVRLLTTESSRGTVVEVAGLDRADARAGLSEDVEQLAAELTGSPADASGVDDAGADDSDANGESGR</sequence>
<evidence type="ECO:0000256" key="5">
    <source>
        <dbReference type="ARBA" id="ARBA00023136"/>
    </source>
</evidence>
<gene>
    <name evidence="9" type="ORF">JOE57_001297</name>
</gene>
<organism evidence="9 10">
    <name type="scientific">Microlunatus panaciterrae</name>
    <dbReference type="NCBI Taxonomy" id="400768"/>
    <lineage>
        <taxon>Bacteria</taxon>
        <taxon>Bacillati</taxon>
        <taxon>Actinomycetota</taxon>
        <taxon>Actinomycetes</taxon>
        <taxon>Propionibacteriales</taxon>
        <taxon>Propionibacteriaceae</taxon>
        <taxon>Microlunatus</taxon>
    </lineage>
</organism>
<feature type="region of interest" description="Disordered" evidence="6">
    <location>
        <begin position="523"/>
        <end position="549"/>
    </location>
</feature>
<dbReference type="PANTHER" id="PTHR31566:SF0">
    <property type="entry name" value="CYTOCHROME C BIOGENESIS PROTEIN CCS1, CHLOROPLASTIC"/>
    <property type="match status" value="1"/>
</dbReference>
<feature type="transmembrane region" description="Helical" evidence="7">
    <location>
        <begin position="458"/>
        <end position="478"/>
    </location>
</feature>
<dbReference type="RefSeq" id="WP_204916928.1">
    <property type="nucleotide sequence ID" value="NZ_BAAAQP010000008.1"/>
</dbReference>
<evidence type="ECO:0000256" key="1">
    <source>
        <dbReference type="ARBA" id="ARBA00004141"/>
    </source>
</evidence>
<feature type="region of interest" description="Disordered" evidence="6">
    <location>
        <begin position="1"/>
        <end position="21"/>
    </location>
</feature>
<proteinExistence type="predicted"/>
<dbReference type="Proteomes" id="UP000704762">
    <property type="component" value="Unassembled WGS sequence"/>
</dbReference>
<evidence type="ECO:0000256" key="4">
    <source>
        <dbReference type="ARBA" id="ARBA00022989"/>
    </source>
</evidence>
<dbReference type="EMBL" id="JAFBCF010000001">
    <property type="protein sequence ID" value="MBM7798376.1"/>
    <property type="molecule type" value="Genomic_DNA"/>
</dbReference>
<keyword evidence="5 7" id="KW-0472">Membrane</keyword>
<feature type="transmembrane region" description="Helical" evidence="7">
    <location>
        <begin position="41"/>
        <end position="59"/>
    </location>
</feature>
<evidence type="ECO:0000256" key="6">
    <source>
        <dbReference type="SAM" id="MobiDB-lite"/>
    </source>
</evidence>
<reference evidence="9 10" key="1">
    <citation type="submission" date="2021-01" db="EMBL/GenBank/DDBJ databases">
        <title>Sequencing the genomes of 1000 actinobacteria strains.</title>
        <authorList>
            <person name="Klenk H.-P."/>
        </authorList>
    </citation>
    <scope>NUCLEOTIDE SEQUENCE [LARGE SCALE GENOMIC DNA]</scope>
    <source>
        <strain evidence="9 10">DSM 18662</strain>
    </source>
</reference>
<dbReference type="PANTHER" id="PTHR31566">
    <property type="entry name" value="CYTOCHROME C BIOGENESIS PROTEIN CCS1, CHLOROPLASTIC"/>
    <property type="match status" value="1"/>
</dbReference>
<feature type="transmembrane region" description="Helical" evidence="7">
    <location>
        <begin position="96"/>
        <end position="114"/>
    </location>
</feature>
<protein>
    <submittedName>
        <fullName evidence="9">Cytochrome c biogenesis protein</fullName>
    </submittedName>
</protein>
<evidence type="ECO:0000313" key="10">
    <source>
        <dbReference type="Proteomes" id="UP000704762"/>
    </source>
</evidence>
<evidence type="ECO:0000256" key="2">
    <source>
        <dbReference type="ARBA" id="ARBA00022692"/>
    </source>
</evidence>
<dbReference type="Pfam" id="PF05140">
    <property type="entry name" value="ResB"/>
    <property type="match status" value="1"/>
</dbReference>
<comment type="caution">
    <text evidence="9">The sequence shown here is derived from an EMBL/GenBank/DDBJ whole genome shotgun (WGS) entry which is preliminary data.</text>
</comment>
<feature type="transmembrane region" description="Helical" evidence="7">
    <location>
        <begin position="188"/>
        <end position="209"/>
    </location>
</feature>
<evidence type="ECO:0000256" key="7">
    <source>
        <dbReference type="SAM" id="Phobius"/>
    </source>
</evidence>
<comment type="subcellular location">
    <subcellularLocation>
        <location evidence="1">Membrane</location>
        <topology evidence="1">Multi-pass membrane protein</topology>
    </subcellularLocation>
</comment>
<evidence type="ECO:0000313" key="9">
    <source>
        <dbReference type="EMBL" id="MBM7798376.1"/>
    </source>
</evidence>
<name>A0ABS2RJK2_9ACTN</name>
<dbReference type="InterPro" id="IPR023494">
    <property type="entry name" value="Cyt_c_bgen_Ccs1/CcsB/ResB"/>
</dbReference>
<dbReference type="InterPro" id="IPR007816">
    <property type="entry name" value="ResB-like_domain"/>
</dbReference>
<evidence type="ECO:0000259" key="8">
    <source>
        <dbReference type="Pfam" id="PF05140"/>
    </source>
</evidence>
<keyword evidence="10" id="KW-1185">Reference proteome</keyword>
<keyword evidence="3" id="KW-0201">Cytochrome c-type biogenesis</keyword>
<evidence type="ECO:0000256" key="3">
    <source>
        <dbReference type="ARBA" id="ARBA00022748"/>
    </source>
</evidence>
<accession>A0ABS2RJK2</accession>